<organism evidence="2 3">
    <name type="scientific">Clytia hemisphaerica</name>
    <dbReference type="NCBI Taxonomy" id="252671"/>
    <lineage>
        <taxon>Eukaryota</taxon>
        <taxon>Metazoa</taxon>
        <taxon>Cnidaria</taxon>
        <taxon>Hydrozoa</taxon>
        <taxon>Hydroidolina</taxon>
        <taxon>Leptothecata</taxon>
        <taxon>Obeliida</taxon>
        <taxon>Clytiidae</taxon>
        <taxon>Clytia</taxon>
    </lineage>
</organism>
<evidence type="ECO:0000256" key="1">
    <source>
        <dbReference type="SAM" id="Phobius"/>
    </source>
</evidence>
<name>A0A7M5X4S2_9CNID</name>
<keyword evidence="3" id="KW-1185">Reference proteome</keyword>
<dbReference type="Proteomes" id="UP000594262">
    <property type="component" value="Unplaced"/>
</dbReference>
<sequence length="723" mass="81236">MLSPTCQVESKKICHQKKKSSERKFVERGTYRDIDQSVAMKMLAKALLIVQIGRALSYNVPPFGHTAAEGTQHGREKDDPLYYHTNSDIPHLPFVTGFLGTHGTYRFLNIAEQVATMIGDGKHGLWRVQHNGFIREYRKKGATGLPPGIEANSQTTLQDNGYQQAVLHSYSHHLPDEGFSGYKFPDQAVSDGSDGIEGHQNWIDLSIYHEKYGGKYNNHVPIDLPQYYCTLSQDNYPHIKNAWQYLRAQPNANKIGPLGIRAGLDIKEFTMNAVRVHLFEDAGIWVNVGVGDSNLDSKLKDLKDFRDKVQHVNYQAIDLSQVQYEIYYIERLFYNMPYLFVSLVIDNKPGEPSHFSFVRPHGVYFEELKKHRDVSTLNTNEHYDPQVPIKDYPFKGNTTMQKKIGVPVYGVHNPHRRAFNMSGGACPEKGGDFGRYPWGNPGSGWPNTYEEVTPICDAVMIDVKFWANLDQPWDTLDVFLGNAGFKDQRQVDIIMDANLYGKFEDPYLEGRTNPHMVDMTINGQTVGHEENTRKPNPVRFTLDYTRLGSYLNFNNVSALHNNLINIEQPLDDQKNQNICPVQPNNKEECRDEQLMVAILVLVGVICIINMCALFCCCAWQRSKSSSKHDGNNESRACGVDNRVGRVDLGVDNRAGGFDHGVNNRAGGFDHGVDNRAGGVHLGVDNRADGFDHGVNNRAGGFDHGVDNRAGGVELGVDNRAMST</sequence>
<dbReference type="EnsemblMetazoa" id="CLYHEMT018009.1">
    <property type="protein sequence ID" value="CLYHEMP018009.1"/>
    <property type="gene ID" value="CLYHEMG018009"/>
</dbReference>
<keyword evidence="1" id="KW-1133">Transmembrane helix</keyword>
<dbReference type="AlphaFoldDB" id="A0A7M5X4S2"/>
<evidence type="ECO:0000313" key="2">
    <source>
        <dbReference type="EnsemblMetazoa" id="CLYHEMP018009.1"/>
    </source>
</evidence>
<proteinExistence type="predicted"/>
<evidence type="ECO:0000313" key="3">
    <source>
        <dbReference type="Proteomes" id="UP000594262"/>
    </source>
</evidence>
<accession>A0A7M5X4S2</accession>
<feature type="transmembrane region" description="Helical" evidence="1">
    <location>
        <begin position="594"/>
        <end position="619"/>
    </location>
</feature>
<reference evidence="2" key="1">
    <citation type="submission" date="2021-01" db="UniProtKB">
        <authorList>
            <consortium name="EnsemblMetazoa"/>
        </authorList>
    </citation>
    <scope>IDENTIFICATION</scope>
</reference>
<keyword evidence="1" id="KW-0472">Membrane</keyword>
<protein>
    <submittedName>
        <fullName evidence="2">Uncharacterized protein</fullName>
    </submittedName>
</protein>
<keyword evidence="1" id="KW-0812">Transmembrane</keyword>